<feature type="compositionally biased region" description="Basic residues" evidence="2">
    <location>
        <begin position="55"/>
        <end position="69"/>
    </location>
</feature>
<feature type="domain" description="DRBM" evidence="3">
    <location>
        <begin position="183"/>
        <end position="262"/>
    </location>
</feature>
<dbReference type="CDD" id="cd00048">
    <property type="entry name" value="DSRM_SF"/>
    <property type="match status" value="1"/>
</dbReference>
<dbReference type="GO" id="GO:0003723">
    <property type="term" value="F:RNA binding"/>
    <property type="evidence" value="ECO:0007669"/>
    <property type="project" value="UniProtKB-UniRule"/>
</dbReference>
<evidence type="ECO:0000256" key="2">
    <source>
        <dbReference type="SAM" id="MobiDB-lite"/>
    </source>
</evidence>
<dbReference type="PROSITE" id="PS50137">
    <property type="entry name" value="DS_RBD"/>
    <property type="match status" value="2"/>
</dbReference>
<dbReference type="EMBL" id="CAJNOC010000984">
    <property type="protein sequence ID" value="CAF0824161.1"/>
    <property type="molecule type" value="Genomic_DNA"/>
</dbReference>
<proteinExistence type="predicted"/>
<evidence type="ECO:0000313" key="4">
    <source>
        <dbReference type="EMBL" id="CAF0824161.1"/>
    </source>
</evidence>
<feature type="compositionally biased region" description="Low complexity" evidence="2">
    <location>
        <begin position="34"/>
        <end position="52"/>
    </location>
</feature>
<dbReference type="InterPro" id="IPR014720">
    <property type="entry name" value="dsRBD_dom"/>
</dbReference>
<dbReference type="Gene3D" id="3.30.160.20">
    <property type="match status" value="2"/>
</dbReference>
<dbReference type="Proteomes" id="UP000663879">
    <property type="component" value="Unassembled WGS sequence"/>
</dbReference>
<evidence type="ECO:0000256" key="1">
    <source>
        <dbReference type="PROSITE-ProRule" id="PRU00266"/>
    </source>
</evidence>
<dbReference type="SUPFAM" id="SSF54768">
    <property type="entry name" value="dsRNA-binding domain-like"/>
    <property type="match status" value="2"/>
</dbReference>
<accession>A0A813UAY0</accession>
<gene>
    <name evidence="4" type="ORF">OXX778_LOCUS7629</name>
</gene>
<keyword evidence="5" id="KW-1185">Reference proteome</keyword>
<evidence type="ECO:0000259" key="3">
    <source>
        <dbReference type="PROSITE" id="PS50137"/>
    </source>
</evidence>
<sequence length="292" mass="33163">MNVSQENFSQDVDVKTLFSQQYSEPQPVPPPPTQLADQSNTINQNENETNQNGKRPGKKFNPRRQKKQKVATFPVYFDDTSIPTKHKFKCTTTIKIKDKETGKINEHNFEGEGLSKKDARKDCANKALTTLYPDSYQLPEKIIEDEAPTEEITDDKIKNLKRIAELRRRISKLVTPKTIIVKAPSQILHELSSKIADTAKCIQENGITLDKKFCYQIDNLQDETIVSLDDNDQNTRNAYGFGKSKKDAKNQAAKYALKQFFNCDLGTISNETSMTQQQQNQSPAQLSQSQNL</sequence>
<feature type="compositionally biased region" description="Polar residues" evidence="2">
    <location>
        <begin position="1"/>
        <end position="10"/>
    </location>
</feature>
<dbReference type="OrthoDB" id="10175023at2759"/>
<evidence type="ECO:0000313" key="5">
    <source>
        <dbReference type="Proteomes" id="UP000663879"/>
    </source>
</evidence>
<reference evidence="4" key="1">
    <citation type="submission" date="2021-02" db="EMBL/GenBank/DDBJ databases">
        <authorList>
            <person name="Nowell W R."/>
        </authorList>
    </citation>
    <scope>NUCLEOTIDE SEQUENCE</scope>
    <source>
        <strain evidence="4">Ploen Becks lab</strain>
    </source>
</reference>
<feature type="domain" description="DRBM" evidence="3">
    <location>
        <begin position="55"/>
        <end position="133"/>
    </location>
</feature>
<dbReference type="AlphaFoldDB" id="A0A813UAY0"/>
<organism evidence="4 5">
    <name type="scientific">Brachionus calyciflorus</name>
    <dbReference type="NCBI Taxonomy" id="104777"/>
    <lineage>
        <taxon>Eukaryota</taxon>
        <taxon>Metazoa</taxon>
        <taxon>Spiralia</taxon>
        <taxon>Gnathifera</taxon>
        <taxon>Rotifera</taxon>
        <taxon>Eurotatoria</taxon>
        <taxon>Monogononta</taxon>
        <taxon>Pseudotrocha</taxon>
        <taxon>Ploima</taxon>
        <taxon>Brachionidae</taxon>
        <taxon>Brachionus</taxon>
    </lineage>
</organism>
<name>A0A813UAY0_9BILA</name>
<feature type="region of interest" description="Disordered" evidence="2">
    <location>
        <begin position="1"/>
        <end position="69"/>
    </location>
</feature>
<protein>
    <recommendedName>
        <fullName evidence="3">DRBM domain-containing protein</fullName>
    </recommendedName>
</protein>
<comment type="caution">
    <text evidence="4">The sequence shown here is derived from an EMBL/GenBank/DDBJ whole genome shotgun (WGS) entry which is preliminary data.</text>
</comment>
<keyword evidence="1" id="KW-0694">RNA-binding</keyword>